<name>A0A1M6ACF6_9FLAO</name>
<dbReference type="Proteomes" id="UP000184543">
    <property type="component" value="Unassembled WGS sequence"/>
</dbReference>
<dbReference type="RefSeq" id="WP_072986494.1">
    <property type="nucleotide sequence ID" value="NZ_FQYU01000001.1"/>
</dbReference>
<gene>
    <name evidence="1" type="ORF">SAMN04488513_1019</name>
</gene>
<dbReference type="AlphaFoldDB" id="A0A1M6ACF6"/>
<protein>
    <recommendedName>
        <fullName evidence="3">Transcriptional regulator, AbiEi antitoxin, Type IV TA system</fullName>
    </recommendedName>
</protein>
<evidence type="ECO:0000313" key="2">
    <source>
        <dbReference type="Proteomes" id="UP000184543"/>
    </source>
</evidence>
<evidence type="ECO:0008006" key="3">
    <source>
        <dbReference type="Google" id="ProtNLM"/>
    </source>
</evidence>
<dbReference type="InterPro" id="IPR019238">
    <property type="entry name" value="AbiEi_2"/>
</dbReference>
<proteinExistence type="predicted"/>
<dbReference type="Pfam" id="PF09952">
    <property type="entry name" value="AbiEi_2"/>
    <property type="match status" value="1"/>
</dbReference>
<sequence length="333" mass="38799">MLSTIYLNEWFDALDFETEVRYLSHNKERAEKIYEINGEPVFVEFKNEVRPQNVYHFIKKRSKKLPVLVASKYITPTAKEVLKAQGINYIESYGNAFLNLEGLKLYIEKNNGKPIYNTNTKIFTQAGCQLIFQLLKHPETINKTVRYLAHQSEVSIGSTSKILNQLQEEGFIIKWNDEKKYQLVNREELLERWIPVFNEKVLPNYKIGQFTFSAFNENDWRNKLLYPSLKWGGEPAASLLTNHLTPELFSLYTTEEKRDIITKFRLVPDPDGPISVYLKFWRDKSAIESITNLALGKNVAHPILIYAELVHSGNERNLETAKIIFDQYVKPNL</sequence>
<evidence type="ECO:0000313" key="1">
    <source>
        <dbReference type="EMBL" id="SHI34190.1"/>
    </source>
</evidence>
<dbReference type="STRING" id="192903.SAMN04488513_1019"/>
<reference evidence="2" key="1">
    <citation type="submission" date="2016-11" db="EMBL/GenBank/DDBJ databases">
        <authorList>
            <person name="Varghese N."/>
            <person name="Submissions S."/>
        </authorList>
    </citation>
    <scope>NUCLEOTIDE SEQUENCE [LARGE SCALE GENOMIC DNA]</scope>
    <source>
        <strain evidence="2">DSM 19858</strain>
    </source>
</reference>
<dbReference type="OrthoDB" id="593981at2"/>
<keyword evidence="2" id="KW-1185">Reference proteome</keyword>
<dbReference type="EMBL" id="FQYU01000001">
    <property type="protein sequence ID" value="SHI34190.1"/>
    <property type="molecule type" value="Genomic_DNA"/>
</dbReference>
<organism evidence="1 2">
    <name type="scientific">Pseudozobellia thermophila</name>
    <dbReference type="NCBI Taxonomy" id="192903"/>
    <lineage>
        <taxon>Bacteria</taxon>
        <taxon>Pseudomonadati</taxon>
        <taxon>Bacteroidota</taxon>
        <taxon>Flavobacteriia</taxon>
        <taxon>Flavobacteriales</taxon>
        <taxon>Flavobacteriaceae</taxon>
        <taxon>Pseudozobellia</taxon>
    </lineage>
</organism>
<accession>A0A1M6ACF6</accession>